<feature type="compositionally biased region" description="Basic and acidic residues" evidence="1">
    <location>
        <begin position="688"/>
        <end position="704"/>
    </location>
</feature>
<evidence type="ECO:0000256" key="2">
    <source>
        <dbReference type="SAM" id="Phobius"/>
    </source>
</evidence>
<evidence type="ECO:0000313" key="4">
    <source>
        <dbReference type="EMBL" id="CAK9072855.1"/>
    </source>
</evidence>
<dbReference type="CDD" id="cd07521">
    <property type="entry name" value="HAD_FCP1-like"/>
    <property type="match status" value="1"/>
</dbReference>
<feature type="transmembrane region" description="Helical" evidence="2">
    <location>
        <begin position="86"/>
        <end position="105"/>
    </location>
</feature>
<dbReference type="PROSITE" id="PS50969">
    <property type="entry name" value="FCP1"/>
    <property type="match status" value="1"/>
</dbReference>
<reference evidence="4 5" key="1">
    <citation type="submission" date="2024-02" db="EMBL/GenBank/DDBJ databases">
        <authorList>
            <person name="Chen Y."/>
            <person name="Shah S."/>
            <person name="Dougan E. K."/>
            <person name="Thang M."/>
            <person name="Chan C."/>
        </authorList>
    </citation>
    <scope>NUCLEOTIDE SEQUENCE [LARGE SCALE GENOMIC DNA]</scope>
</reference>
<keyword evidence="5" id="KW-1185">Reference proteome</keyword>
<dbReference type="PANTHER" id="PTHR12210">
    <property type="entry name" value="DULLARD PROTEIN PHOSPHATASE"/>
    <property type="match status" value="1"/>
</dbReference>
<feature type="transmembrane region" description="Helical" evidence="2">
    <location>
        <begin position="284"/>
        <end position="312"/>
    </location>
</feature>
<dbReference type="Proteomes" id="UP001642484">
    <property type="component" value="Unassembled WGS sequence"/>
</dbReference>
<dbReference type="Gene3D" id="3.40.50.1000">
    <property type="entry name" value="HAD superfamily/HAD-like"/>
    <property type="match status" value="1"/>
</dbReference>
<dbReference type="EMBL" id="CAXAMN010022806">
    <property type="protein sequence ID" value="CAK9072855.1"/>
    <property type="molecule type" value="Genomic_DNA"/>
</dbReference>
<feature type="region of interest" description="Disordered" evidence="1">
    <location>
        <begin position="644"/>
        <end position="744"/>
    </location>
</feature>
<dbReference type="InterPro" id="IPR011948">
    <property type="entry name" value="Dullard_phosphatase"/>
</dbReference>
<gene>
    <name evidence="4" type="ORF">CCMP2556_LOCUS35847</name>
</gene>
<feature type="compositionally biased region" description="Polar residues" evidence="1">
    <location>
        <begin position="714"/>
        <end position="744"/>
    </location>
</feature>
<evidence type="ECO:0000256" key="1">
    <source>
        <dbReference type="SAM" id="MobiDB-lite"/>
    </source>
</evidence>
<feature type="domain" description="FCP1 homology" evidence="3">
    <location>
        <begin position="752"/>
        <end position="909"/>
    </location>
</feature>
<accession>A0ABP0P9Y4</accession>
<keyword evidence="2" id="KW-1133">Transmembrane helix</keyword>
<dbReference type="InterPro" id="IPR004274">
    <property type="entry name" value="FCP1_dom"/>
</dbReference>
<feature type="transmembrane region" description="Helical" evidence="2">
    <location>
        <begin position="166"/>
        <end position="193"/>
    </location>
</feature>
<comment type="caution">
    <text evidence="4">The sequence shown here is derived from an EMBL/GenBank/DDBJ whole genome shotgun (WGS) entry which is preliminary data.</text>
</comment>
<dbReference type="NCBIfam" id="TIGR02251">
    <property type="entry name" value="HIF-SF_euk"/>
    <property type="match status" value="1"/>
</dbReference>
<keyword evidence="2" id="KW-0472">Membrane</keyword>
<dbReference type="InterPro" id="IPR023214">
    <property type="entry name" value="HAD_sf"/>
</dbReference>
<sequence>MTIDPQIMVQCVGAVVVYFAARMCHAAFVTSIDVWYSSPANRHLYFKAFKEKYQKTGKADYSALMRTHPETISQTFGDEATSEGQMVKAMVLPSTIIMAIGGIMMRCGGEDMWGFIFHAARGLMTPFGLLMVLQTPVVSGAGDGNREIREGRAVSNVELLYQLNWVILHFLGFAAFLGPVVLIELPVAIIELVNSEGFVGSFNDDGWLKNARMVLIIMRILCAVLLVVAAPFLGKSKTRNPNTLSALKWRAEFDVGEFGASQMYFNALSVWLQPGVGPYSTVSLVILALLALEAFRIFFCHAVYWLVVMCMWDSIDWSAQMKLSVPANGPVMQGLREVTNDELVFLHAVQAGVPDYTESIAKVPGYIPASKVATGCKYPPIKLLVLKAENYENFRALDIWDLAKDDVENWNQDLARVLGSLKSSDTLFIPCAGYKMDQQVPKMLLSLNDYEGDVEYLGVTPNEMTVPESDTDIALDLTSNFLGDPRCAFLTRGSFIEPLRAGALTDFYKVVAEIGLQIESSVKAVAKATDLDYESEEASDESDADAPLLTPYGSMAYEIQIRALRGPSPRMVLRMPKTQALPAGWQHLQRVEPFPERTVHVSKSSEANGLNRLMCCFYTKQREEDEPSEMPVLPNRLERIRPSKKEAAGSGGMPNSSEAGQASSAAASSPSPSSPSTVPKLPKVAPETARKVSNDSAESADKGSPKLQPADLVTQATESGGASSRITATQVQVRPRVSGSSTQTLLPPKEARFQNYKTLVLDLDETLVHSSFTEVSCDLVLSVMLAGEEHKVYVRKRPGLDHFLATVSQLYEVAVFTASTALYANSLLDVLDTRGWIQHRLFREACTRYKEGYVKDLSKLGRDLNHVIIIDNMPICYALQPHNAIPIQTWKHDPSDTELLDLLPILMSLARVDQIPRMLQSILCEAEAEEAETAKAETATG</sequence>
<keyword evidence="2" id="KW-0812">Transmembrane</keyword>
<feature type="compositionally biased region" description="Low complexity" evidence="1">
    <location>
        <begin position="656"/>
        <end position="676"/>
    </location>
</feature>
<proteinExistence type="predicted"/>
<protein>
    <recommendedName>
        <fullName evidence="3">FCP1 homology domain-containing protein</fullName>
    </recommendedName>
</protein>
<dbReference type="InterPro" id="IPR050365">
    <property type="entry name" value="TIM50"/>
</dbReference>
<dbReference type="SUPFAM" id="SSF56784">
    <property type="entry name" value="HAD-like"/>
    <property type="match status" value="1"/>
</dbReference>
<organism evidence="4 5">
    <name type="scientific">Durusdinium trenchii</name>
    <dbReference type="NCBI Taxonomy" id="1381693"/>
    <lineage>
        <taxon>Eukaryota</taxon>
        <taxon>Sar</taxon>
        <taxon>Alveolata</taxon>
        <taxon>Dinophyceae</taxon>
        <taxon>Suessiales</taxon>
        <taxon>Symbiodiniaceae</taxon>
        <taxon>Durusdinium</taxon>
    </lineage>
</organism>
<dbReference type="Pfam" id="PF03031">
    <property type="entry name" value="NIF"/>
    <property type="match status" value="1"/>
</dbReference>
<dbReference type="SMART" id="SM00577">
    <property type="entry name" value="CPDc"/>
    <property type="match status" value="1"/>
</dbReference>
<feature type="transmembrane region" description="Helical" evidence="2">
    <location>
        <begin position="214"/>
        <end position="234"/>
    </location>
</feature>
<feature type="transmembrane region" description="Helical" evidence="2">
    <location>
        <begin position="112"/>
        <end position="133"/>
    </location>
</feature>
<evidence type="ECO:0000313" key="5">
    <source>
        <dbReference type="Proteomes" id="UP001642484"/>
    </source>
</evidence>
<name>A0ABP0P9Y4_9DINO</name>
<evidence type="ECO:0000259" key="3">
    <source>
        <dbReference type="PROSITE" id="PS50969"/>
    </source>
</evidence>
<dbReference type="InterPro" id="IPR036412">
    <property type="entry name" value="HAD-like_sf"/>
</dbReference>